<comment type="caution">
    <text evidence="1">The sequence shown here is derived from an EMBL/GenBank/DDBJ whole genome shotgun (WGS) entry which is preliminary data.</text>
</comment>
<organism evidence="1 2">
    <name type="scientific">Eumeta variegata</name>
    <name type="common">Bagworm moth</name>
    <name type="synonym">Eumeta japonica</name>
    <dbReference type="NCBI Taxonomy" id="151549"/>
    <lineage>
        <taxon>Eukaryota</taxon>
        <taxon>Metazoa</taxon>
        <taxon>Ecdysozoa</taxon>
        <taxon>Arthropoda</taxon>
        <taxon>Hexapoda</taxon>
        <taxon>Insecta</taxon>
        <taxon>Pterygota</taxon>
        <taxon>Neoptera</taxon>
        <taxon>Endopterygota</taxon>
        <taxon>Lepidoptera</taxon>
        <taxon>Glossata</taxon>
        <taxon>Ditrysia</taxon>
        <taxon>Tineoidea</taxon>
        <taxon>Psychidae</taxon>
        <taxon>Oiketicinae</taxon>
        <taxon>Eumeta</taxon>
    </lineage>
</organism>
<evidence type="ECO:0000313" key="1">
    <source>
        <dbReference type="EMBL" id="GBP13859.1"/>
    </source>
</evidence>
<gene>
    <name evidence="1" type="ORF">EVAR_73413_1</name>
</gene>
<keyword evidence="2" id="KW-1185">Reference proteome</keyword>
<dbReference type="EMBL" id="BGZK01005394">
    <property type="protein sequence ID" value="GBP13859.1"/>
    <property type="molecule type" value="Genomic_DNA"/>
</dbReference>
<reference evidence="1 2" key="1">
    <citation type="journal article" date="2019" name="Commun. Biol.">
        <title>The bagworm genome reveals a unique fibroin gene that provides high tensile strength.</title>
        <authorList>
            <person name="Kono N."/>
            <person name="Nakamura H."/>
            <person name="Ohtoshi R."/>
            <person name="Tomita M."/>
            <person name="Numata K."/>
            <person name="Arakawa K."/>
        </authorList>
    </citation>
    <scope>NUCLEOTIDE SEQUENCE [LARGE SCALE GENOMIC DNA]</scope>
</reference>
<name>A0A4C1TH73_EUMVA</name>
<evidence type="ECO:0000313" key="2">
    <source>
        <dbReference type="Proteomes" id="UP000299102"/>
    </source>
</evidence>
<sequence>MEEISIELSDVMGNLYVRRKFKVDLSQRERVRIGKRQGLGRAAGQKGRATHGACPRGVTFTGPIQNYARRDAGAMQFVPALRSPGGPIKYATDCIVDPFLLSSASCDAERGGPAIELKRTGSRTCTVFFYLFM</sequence>
<accession>A0A4C1TH73</accession>
<dbReference type="AlphaFoldDB" id="A0A4C1TH73"/>
<proteinExistence type="predicted"/>
<dbReference type="Proteomes" id="UP000299102">
    <property type="component" value="Unassembled WGS sequence"/>
</dbReference>
<protein>
    <submittedName>
        <fullName evidence="1">Uncharacterized protein</fullName>
    </submittedName>
</protein>